<protein>
    <recommendedName>
        <fullName evidence="1">RNA-dependent RNA polymerase</fullName>
        <ecNumber evidence="1">2.7.7.48</ecNumber>
    </recommendedName>
</protein>
<comment type="catalytic activity">
    <reaction evidence="1">
        <text>RNA(n) + a ribonucleoside 5'-triphosphate = RNA(n+1) + diphosphate</text>
        <dbReference type="Rhea" id="RHEA:21248"/>
        <dbReference type="Rhea" id="RHEA-COMP:14527"/>
        <dbReference type="Rhea" id="RHEA-COMP:17342"/>
        <dbReference type="ChEBI" id="CHEBI:33019"/>
        <dbReference type="ChEBI" id="CHEBI:61557"/>
        <dbReference type="ChEBI" id="CHEBI:140395"/>
        <dbReference type="EC" id="2.7.7.48"/>
    </reaction>
</comment>
<keyword evidence="1" id="KW-0808">Transferase</keyword>
<accession>A0AAV9JIK0</accession>
<dbReference type="Pfam" id="PF05183">
    <property type="entry name" value="RdRP"/>
    <property type="match status" value="1"/>
</dbReference>
<feature type="domain" description="RDRP core" evidence="3">
    <location>
        <begin position="432"/>
        <end position="965"/>
    </location>
</feature>
<feature type="region of interest" description="Disordered" evidence="2">
    <location>
        <begin position="1"/>
        <end position="29"/>
    </location>
</feature>
<dbReference type="InterPro" id="IPR007855">
    <property type="entry name" value="RDRP"/>
</dbReference>
<dbReference type="EMBL" id="JAVFHQ010000020">
    <property type="protein sequence ID" value="KAK4545216.1"/>
    <property type="molecule type" value="Genomic_DNA"/>
</dbReference>
<comment type="caution">
    <text evidence="4">The sequence shown here is derived from an EMBL/GenBank/DDBJ whole genome shotgun (WGS) entry which is preliminary data.</text>
</comment>
<name>A0AAV9JIK0_9PEZI</name>
<organism evidence="4 5">
    <name type="scientific">Oleoguttula mirabilis</name>
    <dbReference type="NCBI Taxonomy" id="1507867"/>
    <lineage>
        <taxon>Eukaryota</taxon>
        <taxon>Fungi</taxon>
        <taxon>Dikarya</taxon>
        <taxon>Ascomycota</taxon>
        <taxon>Pezizomycotina</taxon>
        <taxon>Dothideomycetes</taxon>
        <taxon>Dothideomycetidae</taxon>
        <taxon>Mycosphaerellales</taxon>
        <taxon>Teratosphaeriaceae</taxon>
        <taxon>Oleoguttula</taxon>
    </lineage>
</organism>
<evidence type="ECO:0000313" key="4">
    <source>
        <dbReference type="EMBL" id="KAK4545216.1"/>
    </source>
</evidence>
<dbReference type="GO" id="GO:0030422">
    <property type="term" value="P:siRNA processing"/>
    <property type="evidence" value="ECO:0007669"/>
    <property type="project" value="TreeGrafter"/>
</dbReference>
<feature type="region of interest" description="Disordered" evidence="2">
    <location>
        <begin position="113"/>
        <end position="142"/>
    </location>
</feature>
<feature type="compositionally biased region" description="Basic and acidic residues" evidence="2">
    <location>
        <begin position="969"/>
        <end position="987"/>
    </location>
</feature>
<dbReference type="GO" id="GO:0031380">
    <property type="term" value="C:nuclear RNA-directed RNA polymerase complex"/>
    <property type="evidence" value="ECO:0007669"/>
    <property type="project" value="TreeGrafter"/>
</dbReference>
<sequence>MAPNGVTARNHQGLAQDAPETPTSARSSRSGIYDCFSRITRLFDVDLPFEDNASPGKQSASLELEVVKKIRYCYFHDFHALDRVVVELSGCTPRLRSSGRRLEVLDARLGKLVDTMKQPTPKAAGGRRWPPPPPSGRTSPRKGFLAQEEDTFGEPPPSPTLAVKHAPKDLLPVAFALEGALPKPAVTSATTSFATTTAATSFANTSFMSNTTSLDKSFMTDTTKLSQSTAATSVNSVPGASGSTQKSEFLMSSIPPSEVDRLESKALNQSSRLTGACAGTESRKKAVPKPPPSTPSPAKASHARASLTKSSLAKASPSKLTPSKRSSEHHRVARIPVDGLAAVDLPPSLNSLPFDLRVEAYRVMRACNLSPHEFQRQWCTQRSFSSLHKFAEKQGIGKRFGHGFRTEYKDTTFVAKFRWSKSTDGPLFDLEIEAPRNENPTAFQRKFGGDRILVVDLPALNRPPSYAKDQNILDRLLEMFALDQQFLGRRWVQYHVQDKKRKRAADLDVSQPGAYQVAFFAVSGNGLEDISIAEFLNWAVPFFHNRHQPACKGFARFDLAASRTRSTLTFEPGQMRMVRDQYAQGVPDDSTYNDASLAFPNGFDRKKPLEMSDGCSEISVAAMQKIQLVLGLDYLPTVVQARIFGAKGVWYRSAGSAGPDCTPAEIWINIADSQVKAKHARSDMDDDPELRTLNVVNYSRPAKPSILYPGFLSILRDRGVPAKAILDIARDQVNMQKEEYLACIDDMPELHRFMYKQKDLMGTRNKTVISAGFPELTEERIVKLGESGFKPTESAYMKKEVLDIGEYAFNLKAKQFRVRLNKSTTLIGICDPTGTLKPGEIHIAFSSGGFTDEATGQTWSTLHGLEILVARNPSLRNSDIQKARAVFRPELAHLQDVIVFSAQGPRPLASKLSGGDYDGDTFWVCWEESLVQPFKNAPAPWAMRKLEQFGLTKDEVTLAEVIYGPATTRRLDEHDQRSRTTAEHHPAPDPSVTKTPQVGPTRHDSHTDLESHANGLTSKRNTEYSQKDTVKLHDAAARAWIRRSTAARMRQQYLGSVTLLHEQSWNQIVEMDIYLAMKPHKRRTVVEEMQGGLEEEEPEMDEDEDFDVGESLFDDYVDVGALKEEREPSLPKSACRKRKSYDTAPGDGRRAGPGPPSELASSPPPSQWLVDSPPGGHRSRTSRPEWQQDE</sequence>
<evidence type="ECO:0000256" key="2">
    <source>
        <dbReference type="SAM" id="MobiDB-lite"/>
    </source>
</evidence>
<feature type="compositionally biased region" description="Basic and acidic residues" evidence="2">
    <location>
        <begin position="1001"/>
        <end position="1011"/>
    </location>
</feature>
<feature type="compositionally biased region" description="Polar residues" evidence="2">
    <location>
        <begin position="227"/>
        <end position="247"/>
    </location>
</feature>
<feature type="region of interest" description="Disordered" evidence="2">
    <location>
        <begin position="1122"/>
        <end position="1190"/>
    </location>
</feature>
<gene>
    <name evidence="4" type="ORF">LTR36_003395</name>
</gene>
<reference evidence="4 5" key="1">
    <citation type="submission" date="2021-11" db="EMBL/GenBank/DDBJ databases">
        <title>Black yeast isolated from Biological Soil Crust.</title>
        <authorList>
            <person name="Kurbessoian T."/>
        </authorList>
    </citation>
    <scope>NUCLEOTIDE SEQUENCE [LARGE SCALE GENOMIC DNA]</scope>
    <source>
        <strain evidence="4 5">CCFEE 5522</strain>
    </source>
</reference>
<feature type="region of interest" description="Disordered" evidence="2">
    <location>
        <begin position="267"/>
        <end position="331"/>
    </location>
</feature>
<dbReference type="AlphaFoldDB" id="A0AAV9JIK0"/>
<keyword evidence="1" id="KW-0694">RNA-binding</keyword>
<feature type="region of interest" description="Disordered" evidence="2">
    <location>
        <begin position="227"/>
        <end position="248"/>
    </location>
</feature>
<comment type="similarity">
    <text evidence="1">Belongs to the RdRP family.</text>
</comment>
<evidence type="ECO:0000313" key="5">
    <source>
        <dbReference type="Proteomes" id="UP001324427"/>
    </source>
</evidence>
<feature type="region of interest" description="Disordered" evidence="2">
    <location>
        <begin position="967"/>
        <end position="1028"/>
    </location>
</feature>
<dbReference type="PANTHER" id="PTHR23079:SF55">
    <property type="entry name" value="RNA-DIRECTED RNA POLYMERASE"/>
    <property type="match status" value="1"/>
</dbReference>
<keyword evidence="1" id="KW-0548">Nucleotidyltransferase</keyword>
<evidence type="ECO:0000256" key="1">
    <source>
        <dbReference type="RuleBase" id="RU363098"/>
    </source>
</evidence>
<dbReference type="EC" id="2.7.7.48" evidence="1"/>
<dbReference type="InterPro" id="IPR057596">
    <property type="entry name" value="RDRP_core"/>
</dbReference>
<feature type="compositionally biased region" description="Low complexity" evidence="2">
    <location>
        <begin position="296"/>
        <end position="321"/>
    </location>
</feature>
<evidence type="ECO:0000259" key="3">
    <source>
        <dbReference type="Pfam" id="PF05183"/>
    </source>
</evidence>
<dbReference type="Proteomes" id="UP001324427">
    <property type="component" value="Unassembled WGS sequence"/>
</dbReference>
<dbReference type="GO" id="GO:0003723">
    <property type="term" value="F:RNA binding"/>
    <property type="evidence" value="ECO:0007669"/>
    <property type="project" value="UniProtKB-KW"/>
</dbReference>
<keyword evidence="1" id="KW-0696">RNA-directed RNA polymerase</keyword>
<dbReference type="PANTHER" id="PTHR23079">
    <property type="entry name" value="RNA-DEPENDENT RNA POLYMERASE"/>
    <property type="match status" value="1"/>
</dbReference>
<dbReference type="GO" id="GO:0003968">
    <property type="term" value="F:RNA-directed RNA polymerase activity"/>
    <property type="evidence" value="ECO:0007669"/>
    <property type="project" value="UniProtKB-KW"/>
</dbReference>
<proteinExistence type="inferred from homology"/>
<keyword evidence="5" id="KW-1185">Reference proteome</keyword>